<dbReference type="Proteomes" id="UP000520767">
    <property type="component" value="Unassembled WGS sequence"/>
</dbReference>
<dbReference type="NCBIfam" id="TIGR02241">
    <property type="entry name" value="conserved hypothetical phage tail region protein"/>
    <property type="match status" value="1"/>
</dbReference>
<sequence>MTRMGARPAMGMTMRFSVSVGGVSLGDWSSCTGLDAKATVHRFYDHGEYTYKRILFADVDYSPVKLTRAIDSSSAAVRDWVKDKWSTFSQPGALHAMAGLFFGDDATIRLLDAEWQEVTSWELRNVYPTGWTGPSLDADKAKVATETLELVHEGFL</sequence>
<dbReference type="InterPro" id="IPR010667">
    <property type="entry name" value="Phage_T4_Gp19"/>
</dbReference>
<proteinExistence type="predicted"/>
<organism evidence="1 2">
    <name type="scientific">Actinophytocola algeriensis</name>
    <dbReference type="NCBI Taxonomy" id="1768010"/>
    <lineage>
        <taxon>Bacteria</taxon>
        <taxon>Bacillati</taxon>
        <taxon>Actinomycetota</taxon>
        <taxon>Actinomycetes</taxon>
        <taxon>Pseudonocardiales</taxon>
        <taxon>Pseudonocardiaceae</taxon>
    </lineage>
</organism>
<keyword evidence="2" id="KW-1185">Reference proteome</keyword>
<protein>
    <submittedName>
        <fullName evidence="1">Phage tail-like protein</fullName>
    </submittedName>
</protein>
<dbReference type="EMBL" id="JACHJQ010000003">
    <property type="protein sequence ID" value="MBB4907038.1"/>
    <property type="molecule type" value="Genomic_DNA"/>
</dbReference>
<evidence type="ECO:0000313" key="2">
    <source>
        <dbReference type="Proteomes" id="UP000520767"/>
    </source>
</evidence>
<dbReference type="GO" id="GO:0005198">
    <property type="term" value="F:structural molecule activity"/>
    <property type="evidence" value="ECO:0007669"/>
    <property type="project" value="InterPro"/>
</dbReference>
<dbReference type="PANTHER" id="PTHR38009">
    <property type="entry name" value="CONSERVED HYPOTHETICAL PHAGE TAIL PROTEIN"/>
    <property type="match status" value="1"/>
</dbReference>
<dbReference type="AlphaFoldDB" id="A0A7W7Q558"/>
<gene>
    <name evidence="1" type="ORF">FHR82_003258</name>
</gene>
<accession>A0A7W7Q558</accession>
<name>A0A7W7Q558_9PSEU</name>
<evidence type="ECO:0000313" key="1">
    <source>
        <dbReference type="EMBL" id="MBB4907038.1"/>
    </source>
</evidence>
<dbReference type="InterPro" id="IPR011747">
    <property type="entry name" value="CHP02241"/>
</dbReference>
<comment type="caution">
    <text evidence="1">The sequence shown here is derived from an EMBL/GenBank/DDBJ whole genome shotgun (WGS) entry which is preliminary data.</text>
</comment>
<dbReference type="Pfam" id="PF06841">
    <property type="entry name" value="Phage_T4_gp19"/>
    <property type="match status" value="1"/>
</dbReference>
<reference evidence="1 2" key="1">
    <citation type="submission" date="2020-08" db="EMBL/GenBank/DDBJ databases">
        <title>Genomic Encyclopedia of Type Strains, Phase III (KMG-III): the genomes of soil and plant-associated and newly described type strains.</title>
        <authorList>
            <person name="Whitman W."/>
        </authorList>
    </citation>
    <scope>NUCLEOTIDE SEQUENCE [LARGE SCALE GENOMIC DNA]</scope>
    <source>
        <strain evidence="1 2">CECT 8960</strain>
    </source>
</reference>
<dbReference type="PANTHER" id="PTHR38009:SF1">
    <property type="entry name" value="CONSERVED HYPOTHETICAL PHAGE TAIL PROTEIN"/>
    <property type="match status" value="1"/>
</dbReference>